<gene>
    <name evidence="1" type="ORF">EPA93_18200</name>
</gene>
<proteinExistence type="predicted"/>
<dbReference type="RefSeq" id="WP_129888874.1">
    <property type="nucleotide sequence ID" value="NZ_CP035758.1"/>
</dbReference>
<organism evidence="1 2">
    <name type="scientific">Ktedonosporobacter rubrisoli</name>
    <dbReference type="NCBI Taxonomy" id="2509675"/>
    <lineage>
        <taxon>Bacteria</taxon>
        <taxon>Bacillati</taxon>
        <taxon>Chloroflexota</taxon>
        <taxon>Ktedonobacteria</taxon>
        <taxon>Ktedonobacterales</taxon>
        <taxon>Ktedonosporobacteraceae</taxon>
        <taxon>Ktedonosporobacter</taxon>
    </lineage>
</organism>
<dbReference type="EMBL" id="CP035758">
    <property type="protein sequence ID" value="QBD77821.1"/>
    <property type="molecule type" value="Genomic_DNA"/>
</dbReference>
<dbReference type="Proteomes" id="UP000290365">
    <property type="component" value="Chromosome"/>
</dbReference>
<evidence type="ECO:0008006" key="3">
    <source>
        <dbReference type="Google" id="ProtNLM"/>
    </source>
</evidence>
<name>A0A4V0YYY3_KTERU</name>
<dbReference type="AlphaFoldDB" id="A0A4V0YYY3"/>
<dbReference type="OrthoDB" id="9781769at2"/>
<evidence type="ECO:0000313" key="2">
    <source>
        <dbReference type="Proteomes" id="UP000290365"/>
    </source>
</evidence>
<evidence type="ECO:0000313" key="1">
    <source>
        <dbReference type="EMBL" id="QBD77821.1"/>
    </source>
</evidence>
<sequence length="97" mass="11053">MNWQKIDITNQPTQPLLASKTDQFHEYLVKHGLTYLAIARCAHVPSITVWSIDHNLAVTLAHAKQVREALHKLTGETYNGPIDTIGPEGRRCEWKKH</sequence>
<keyword evidence="2" id="KW-1185">Reference proteome</keyword>
<dbReference type="KEGG" id="kbs:EPA93_18200"/>
<reference evidence="1 2" key="1">
    <citation type="submission" date="2019-01" db="EMBL/GenBank/DDBJ databases">
        <title>Ktedonosporobacter rubrisoli SCAWS-G2.</title>
        <authorList>
            <person name="Huang Y."/>
            <person name="Yan B."/>
        </authorList>
    </citation>
    <scope>NUCLEOTIDE SEQUENCE [LARGE SCALE GENOMIC DNA]</scope>
    <source>
        <strain evidence="1 2">SCAWS-G2</strain>
    </source>
</reference>
<protein>
    <recommendedName>
        <fullName evidence="3">XRE family transcriptional regulator</fullName>
    </recommendedName>
</protein>
<accession>A0A4V0YYY3</accession>